<reference evidence="1 2" key="1">
    <citation type="submission" date="2018-04" db="EMBL/GenBank/DDBJ databases">
        <title>Novel actinobacteria from marine sediment.</title>
        <authorList>
            <person name="Ng Z.Y."/>
            <person name="Tan G.Y.A."/>
        </authorList>
    </citation>
    <scope>NUCLEOTIDE SEQUENCE [LARGE SCALE GENOMIC DNA]</scope>
    <source>
        <strain evidence="1 2">TPS81</strain>
    </source>
</reference>
<organism evidence="1 2">
    <name type="scientific">Marinitenerispora sediminis</name>
    <dbReference type="NCBI Taxonomy" id="1931232"/>
    <lineage>
        <taxon>Bacteria</taxon>
        <taxon>Bacillati</taxon>
        <taxon>Actinomycetota</taxon>
        <taxon>Actinomycetes</taxon>
        <taxon>Streptosporangiales</taxon>
        <taxon>Nocardiopsidaceae</taxon>
        <taxon>Marinitenerispora</taxon>
    </lineage>
</organism>
<evidence type="ECO:0000313" key="1">
    <source>
        <dbReference type="EMBL" id="RCV59102.1"/>
    </source>
</evidence>
<dbReference type="AlphaFoldDB" id="A0A368T648"/>
<dbReference type="OrthoDB" id="4184875at2"/>
<sequence>MPELYTVSIDAVADRTLHGRIHLLGTDAPVFPSVRTFPLQLLVDAWDRMRSGTVSPGGWERWHVTADRGVEIATGMELAAEYNELHALLAGTDVTITADEHSSVVRSFSAAKPALVAKYGIDFQMAGSTSRRGHFIRSVPDFAAFRDRVPRIITSYQVGEANRKLREVPPEVVRHENAGPRPLSAHDFAEFTAMVADTRYLAHMSEGMCWQTPYDGSG</sequence>
<gene>
    <name evidence="1" type="ORF">DEF24_10910</name>
</gene>
<accession>A0A368T648</accession>
<keyword evidence="2" id="KW-1185">Reference proteome</keyword>
<dbReference type="Proteomes" id="UP000253318">
    <property type="component" value="Unassembled WGS sequence"/>
</dbReference>
<comment type="caution">
    <text evidence="1">The sequence shown here is derived from an EMBL/GenBank/DDBJ whole genome shotgun (WGS) entry which is preliminary data.</text>
</comment>
<protein>
    <submittedName>
        <fullName evidence="1">Uncharacterized protein</fullName>
    </submittedName>
</protein>
<proteinExistence type="predicted"/>
<name>A0A368T648_9ACTN</name>
<dbReference type="RefSeq" id="WP_114398638.1">
    <property type="nucleotide sequence ID" value="NZ_QEIM01000083.1"/>
</dbReference>
<dbReference type="EMBL" id="QEIN01000070">
    <property type="protein sequence ID" value="RCV59102.1"/>
    <property type="molecule type" value="Genomic_DNA"/>
</dbReference>
<evidence type="ECO:0000313" key="2">
    <source>
        <dbReference type="Proteomes" id="UP000253318"/>
    </source>
</evidence>